<evidence type="ECO:0000313" key="1">
    <source>
        <dbReference type="EMBL" id="VEU59844.1"/>
    </source>
</evidence>
<keyword evidence="2" id="KW-1185">Reference proteome</keyword>
<dbReference type="PROSITE" id="PS51257">
    <property type="entry name" value="PROKAR_LIPOPROTEIN"/>
    <property type="match status" value="1"/>
</dbReference>
<evidence type="ECO:0008006" key="3">
    <source>
        <dbReference type="Google" id="ProtNLM"/>
    </source>
</evidence>
<proteinExistence type="predicted"/>
<name>A0A449A6H5_9BACT</name>
<sequence>MKKRNKKSLLLWSMLVASTLPFISISCSSLIRPELERNELSVYYDSTGTEIKKFSKDYSAGLYKISNHDMHLLAPSSLVVLALENETQYEVKETKAKDSIYKEPEYKVKQATHSFYRFGFSEKIIVTTNDDKVVVFDNDKHEIIPENNDNSPFLTLSSSDPKSINSVYFLNILKKAKKMQFVIKKNVPWVHYNGEKSNFNIVPMDFLYGWKRTLLSSTKYRRQHGGSKELDEKIIVDEKLDGNGTFGDNSVLSNMYLLDVFGINKTNLENENTFLTKYDNSEDKAVTFYGEDKPIFDNFFKQVVVDSTFFAPIPSQFIDIKNKEKESELDEKALKPKGEAHKYGIYWYGKDYKDDLLYASRYLPFYLSINRDEYIRNKYFPETTWQDKDREEQSIQKIIHKYNKYPDGVQYSNSILNNYVEGSKSIFNQSEYNNLSSSNKNILNKNKKEIRYNSSDDKDELKRMFNFSLIPGPMNYLPENNNYEGGKAPKKWYFNDVFAKLVYGTDLDKIANGEMNVAENGLNKYSLAFRTILDSSFNTYSFVKNNNTSLEPWISFAPPDNIIGGKDQELASKKTFRDYYDELNTQFAINHKNEVIYQKTLKDEKEHYSKFLHDIKTQYKTPKFEVLQKAMKELLDDFYKTNNIDLNSKVEFTINNRYFNEQPSRIQALDAIAKVYQELDPRIQVNTITSFGAKKKDYLNILLSQYGIIEFSGWHSDYDGAGTFLDGMVNKGALLAIASQFASFSEDHNLVKVFPEFYKYSKKLKKYFDDEFKKDENNAYKFIEFSKWKNARNLSDFQIDKVKYLVEGEEEEGEVIDNSMVLIPLLNEKNENINNFSKNDLNQKIYLSKYYEIEEENGKPKLIYHDNVFVGDNDIKEFFTMPTFEWNGKTYLDETLVRKFTIDDKEVIKVYSHARKKWVNPARTIEFSALVSIFNLNFQNETTNDEIIKLFKEIVALTGLVPFGLAVASDTPSVFYAKENLIIPKSPYNLSPIGSYRIRKDKK</sequence>
<dbReference type="NCBIfam" id="NF045850">
    <property type="entry name" value="ABC_Mplas_LP"/>
    <property type="match status" value="1"/>
</dbReference>
<dbReference type="KEGG" id="mnu:NCTC10166_00830"/>
<reference evidence="1 2" key="1">
    <citation type="submission" date="2019-01" db="EMBL/GenBank/DDBJ databases">
        <authorList>
            <consortium name="Pathogen Informatics"/>
        </authorList>
    </citation>
    <scope>NUCLEOTIDE SEQUENCE [LARGE SCALE GENOMIC DNA]</scope>
    <source>
        <strain evidence="1 2">NCTC10166</strain>
    </source>
</reference>
<dbReference type="EMBL" id="LR214951">
    <property type="protein sequence ID" value="VEU59844.1"/>
    <property type="molecule type" value="Genomic_DNA"/>
</dbReference>
<accession>A0A449A6H5</accession>
<dbReference type="OrthoDB" id="395154at2"/>
<gene>
    <name evidence="1" type="ORF">NCTC10166_00830</name>
</gene>
<dbReference type="Proteomes" id="UP000289440">
    <property type="component" value="Chromosome"/>
</dbReference>
<dbReference type="RefSeq" id="WP_129720207.1">
    <property type="nucleotide sequence ID" value="NZ_LR214951.1"/>
</dbReference>
<organism evidence="1 2">
    <name type="scientific">Mesomycoplasma neurolyticum</name>
    <dbReference type="NCBI Taxonomy" id="2120"/>
    <lineage>
        <taxon>Bacteria</taxon>
        <taxon>Bacillati</taxon>
        <taxon>Mycoplasmatota</taxon>
        <taxon>Mycoplasmoidales</taxon>
        <taxon>Metamycoplasmataceae</taxon>
        <taxon>Mesomycoplasma</taxon>
    </lineage>
</organism>
<evidence type="ECO:0000313" key="2">
    <source>
        <dbReference type="Proteomes" id="UP000289440"/>
    </source>
</evidence>
<dbReference type="AlphaFoldDB" id="A0A449A6H5"/>
<protein>
    <recommendedName>
        <fullName evidence="3">Lipoprotein</fullName>
    </recommendedName>
</protein>